<evidence type="ECO:0000313" key="6">
    <source>
        <dbReference type="EMBL" id="KAK7852860.1"/>
    </source>
</evidence>
<dbReference type="SUPFAM" id="SSF64167">
    <property type="entry name" value="SurE-like"/>
    <property type="match status" value="1"/>
</dbReference>
<dbReference type="GO" id="GO:0046872">
    <property type="term" value="F:metal ion binding"/>
    <property type="evidence" value="ECO:0007669"/>
    <property type="project" value="UniProtKB-KW"/>
</dbReference>
<dbReference type="InterPro" id="IPR002828">
    <property type="entry name" value="SurE-like_Pase/nucleotidase"/>
</dbReference>
<comment type="caution">
    <text evidence="6">The sequence shown here is derived from an EMBL/GenBank/DDBJ whole genome shotgun (WGS) entry which is preliminary data.</text>
</comment>
<feature type="domain" description="Survival protein SurE-like phosphatase/nucleotidase" evidence="5">
    <location>
        <begin position="60"/>
        <end position="216"/>
    </location>
</feature>
<dbReference type="PANTHER" id="PTHR30457:SF16">
    <property type="entry name" value="SURVIVAL PROTEIN SURE-LIKE PHOSPHATASE_NUCLEOTIDASE DOMAIN-CONTAINING PROTEIN"/>
    <property type="match status" value="1"/>
</dbReference>
<keyword evidence="3" id="KW-0378">Hydrolase</keyword>
<dbReference type="AlphaFoldDB" id="A0AAW0LMU7"/>
<dbReference type="Proteomes" id="UP000237347">
    <property type="component" value="Unassembled WGS sequence"/>
</dbReference>
<evidence type="ECO:0000259" key="5">
    <source>
        <dbReference type="Pfam" id="PF01975"/>
    </source>
</evidence>
<proteinExistence type="inferred from homology"/>
<dbReference type="PANTHER" id="PTHR30457">
    <property type="entry name" value="5'-NUCLEOTIDASE SURE"/>
    <property type="match status" value="1"/>
</dbReference>
<dbReference type="InterPro" id="IPR030048">
    <property type="entry name" value="SurE"/>
</dbReference>
<dbReference type="EMBL" id="PKMF04000071">
    <property type="protein sequence ID" value="KAK7852860.1"/>
    <property type="molecule type" value="Genomic_DNA"/>
</dbReference>
<dbReference type="Gene3D" id="3.40.1210.10">
    <property type="entry name" value="Survival protein SurE-like phosphatase/nucleotidase"/>
    <property type="match status" value="1"/>
</dbReference>
<keyword evidence="2" id="KW-0479">Metal-binding</keyword>
<accession>A0AAW0LMU7</accession>
<evidence type="ECO:0000256" key="2">
    <source>
        <dbReference type="ARBA" id="ARBA00022723"/>
    </source>
</evidence>
<comment type="similarity">
    <text evidence="1">Belongs to the SurE nucleotidase family.</text>
</comment>
<dbReference type="GO" id="GO:0008252">
    <property type="term" value="F:nucleotidase activity"/>
    <property type="evidence" value="ECO:0007669"/>
    <property type="project" value="InterPro"/>
</dbReference>
<evidence type="ECO:0000313" key="7">
    <source>
        <dbReference type="Proteomes" id="UP000237347"/>
    </source>
</evidence>
<organism evidence="6 7">
    <name type="scientific">Quercus suber</name>
    <name type="common">Cork oak</name>
    <dbReference type="NCBI Taxonomy" id="58331"/>
    <lineage>
        <taxon>Eukaryota</taxon>
        <taxon>Viridiplantae</taxon>
        <taxon>Streptophyta</taxon>
        <taxon>Embryophyta</taxon>
        <taxon>Tracheophyta</taxon>
        <taxon>Spermatophyta</taxon>
        <taxon>Magnoliopsida</taxon>
        <taxon>eudicotyledons</taxon>
        <taxon>Gunneridae</taxon>
        <taxon>Pentapetalae</taxon>
        <taxon>rosids</taxon>
        <taxon>fabids</taxon>
        <taxon>Fagales</taxon>
        <taxon>Fagaceae</taxon>
        <taxon>Quercus</taxon>
    </lineage>
</organism>
<protein>
    <submittedName>
        <fullName evidence="6">5'-nucleotidase sure</fullName>
    </submittedName>
</protein>
<evidence type="ECO:0000256" key="4">
    <source>
        <dbReference type="SAM" id="MobiDB-lite"/>
    </source>
</evidence>
<evidence type="ECO:0000256" key="1">
    <source>
        <dbReference type="ARBA" id="ARBA00011062"/>
    </source>
</evidence>
<dbReference type="InterPro" id="IPR036523">
    <property type="entry name" value="SurE-like_sf"/>
</dbReference>
<evidence type="ECO:0000256" key="3">
    <source>
        <dbReference type="ARBA" id="ARBA00022801"/>
    </source>
</evidence>
<dbReference type="Pfam" id="PF01975">
    <property type="entry name" value="SurE"/>
    <property type="match status" value="1"/>
</dbReference>
<feature type="region of interest" description="Disordered" evidence="4">
    <location>
        <begin position="20"/>
        <end position="45"/>
    </location>
</feature>
<reference evidence="6 7" key="1">
    <citation type="journal article" date="2018" name="Sci. Data">
        <title>The draft genome sequence of cork oak.</title>
        <authorList>
            <person name="Ramos A.M."/>
            <person name="Usie A."/>
            <person name="Barbosa P."/>
            <person name="Barros P.M."/>
            <person name="Capote T."/>
            <person name="Chaves I."/>
            <person name="Simoes F."/>
            <person name="Abreu I."/>
            <person name="Carrasquinho I."/>
            <person name="Faro C."/>
            <person name="Guimaraes J.B."/>
            <person name="Mendonca D."/>
            <person name="Nobrega F."/>
            <person name="Rodrigues L."/>
            <person name="Saibo N.J.M."/>
            <person name="Varela M.C."/>
            <person name="Egas C."/>
            <person name="Matos J."/>
            <person name="Miguel C.M."/>
            <person name="Oliveira M.M."/>
            <person name="Ricardo C.P."/>
            <person name="Goncalves S."/>
        </authorList>
    </citation>
    <scope>NUCLEOTIDE SEQUENCE [LARGE SCALE GENOMIC DNA]</scope>
    <source>
        <strain evidence="7">cv. HL8</strain>
    </source>
</reference>
<name>A0AAW0LMU7_QUESU</name>
<sequence>MPQSLISNLQQVLISRNNAVEEGKKIHEQPPTPAGAHCSGPGAADADVEEEEKDCSYTSRDRSVSGHSVTTRETLAACSVEISGATAFQVTGTPADCVSLALSGALFSWSKPVLVISGVNRGSSCGHNMFYSGAVAGAREALICGVPSLCISFNWKKDVSCESDLKDAVGVSLPLIHAALRDIEKGTFPKNCFLNIEIPSSPLTNKGFKVTRQSLWRPSLSWQAVSANRHPSVGGHFMSNQQSLVLSWHSSAEMPPLL</sequence>
<keyword evidence="7" id="KW-1185">Reference proteome</keyword>
<gene>
    <name evidence="6" type="primary">surE_1</name>
    <name evidence="6" type="ORF">CFP56_037691</name>
</gene>